<comment type="caution">
    <text evidence="1">The sequence shown here is derived from an EMBL/GenBank/DDBJ whole genome shotgun (WGS) entry which is preliminary data.</text>
</comment>
<evidence type="ECO:0000313" key="1">
    <source>
        <dbReference type="EMBL" id="RNF59473.1"/>
    </source>
</evidence>
<accession>A0A3M8QT70</accession>
<proteinExistence type="predicted"/>
<gene>
    <name evidence="1" type="ORF">EC580_11315</name>
</gene>
<sequence>MDRDTKWEKRIIDICLQEVFDALRQARQKGIDSGNPATIDTAIEVVKKLQEQSAGAEMMK</sequence>
<name>A0A3M8QT70_9PROT</name>
<reference evidence="1" key="1">
    <citation type="submission" date="2018-10" db="EMBL/GenBank/DDBJ databases">
        <title>Acidithiobacillus sulfuriphilus sp. nov.: an extremely acidophilic sulfur-oxidizing chemolithotroph isolated from a neutral pH environment.</title>
        <authorList>
            <person name="Falagan C."/>
            <person name="Moya-Beltran A."/>
            <person name="Quatrini R."/>
            <person name="Johnson D.B."/>
        </authorList>
    </citation>
    <scope>NUCLEOTIDE SEQUENCE [LARGE SCALE GENOMIC DNA]</scope>
    <source>
        <strain evidence="1">CJ-2</strain>
    </source>
</reference>
<dbReference type="AlphaFoldDB" id="A0A3M8QT70"/>
<dbReference type="RefSeq" id="WP_123105109.1">
    <property type="nucleotide sequence ID" value="NZ_CP127527.1"/>
</dbReference>
<protein>
    <submittedName>
        <fullName evidence="1">Uncharacterized protein</fullName>
    </submittedName>
</protein>
<organism evidence="1">
    <name type="scientific">Acidithiobacillus sulfuriphilus</name>
    <dbReference type="NCBI Taxonomy" id="1867749"/>
    <lineage>
        <taxon>Bacteria</taxon>
        <taxon>Pseudomonadati</taxon>
        <taxon>Pseudomonadota</taxon>
        <taxon>Acidithiobacillia</taxon>
        <taxon>Acidithiobacillales</taxon>
        <taxon>Acidithiobacillaceae</taxon>
        <taxon>Acidithiobacillus</taxon>
    </lineage>
</organism>
<dbReference type="EMBL" id="RIZI01000185">
    <property type="protein sequence ID" value="RNF59473.1"/>
    <property type="molecule type" value="Genomic_DNA"/>
</dbReference>